<dbReference type="AlphaFoldDB" id="A0A8T1VFZ0"/>
<name>A0A8T1VFZ0_9STRA</name>
<dbReference type="Proteomes" id="UP000694044">
    <property type="component" value="Unassembled WGS sequence"/>
</dbReference>
<comment type="caution">
    <text evidence="2">The sequence shown here is derived from an EMBL/GenBank/DDBJ whole genome shotgun (WGS) entry which is preliminary data.</text>
</comment>
<feature type="compositionally biased region" description="Acidic residues" evidence="1">
    <location>
        <begin position="59"/>
        <end position="71"/>
    </location>
</feature>
<reference evidence="2" key="1">
    <citation type="submission" date="2021-02" db="EMBL/GenBank/DDBJ databases">
        <authorList>
            <person name="Palmer J.M."/>
        </authorList>
    </citation>
    <scope>NUCLEOTIDE SEQUENCE</scope>
    <source>
        <strain evidence="2">SCRP734</strain>
    </source>
</reference>
<evidence type="ECO:0000313" key="2">
    <source>
        <dbReference type="EMBL" id="KAG7379991.1"/>
    </source>
</evidence>
<evidence type="ECO:0000256" key="1">
    <source>
        <dbReference type="SAM" id="MobiDB-lite"/>
    </source>
</evidence>
<protein>
    <submittedName>
        <fullName evidence="2">Uncharacterized protein</fullName>
    </submittedName>
</protein>
<dbReference type="EMBL" id="JAGDFM010000317">
    <property type="protein sequence ID" value="KAG7379991.1"/>
    <property type="molecule type" value="Genomic_DNA"/>
</dbReference>
<evidence type="ECO:0000313" key="3">
    <source>
        <dbReference type="Proteomes" id="UP000694044"/>
    </source>
</evidence>
<dbReference type="OrthoDB" id="125160at2759"/>
<proteinExistence type="predicted"/>
<gene>
    <name evidence="2" type="ORF">PHYPSEUDO_007864</name>
</gene>
<keyword evidence="3" id="KW-1185">Reference proteome</keyword>
<feature type="region of interest" description="Disordered" evidence="1">
    <location>
        <begin position="54"/>
        <end position="75"/>
    </location>
</feature>
<organism evidence="2 3">
    <name type="scientific">Phytophthora pseudosyringae</name>
    <dbReference type="NCBI Taxonomy" id="221518"/>
    <lineage>
        <taxon>Eukaryota</taxon>
        <taxon>Sar</taxon>
        <taxon>Stramenopiles</taxon>
        <taxon>Oomycota</taxon>
        <taxon>Peronosporomycetes</taxon>
        <taxon>Peronosporales</taxon>
        <taxon>Peronosporaceae</taxon>
        <taxon>Phytophthora</taxon>
    </lineage>
</organism>
<accession>A0A8T1VFZ0</accession>
<sequence length="108" mass="11668">MEGLRKEILFGPTAPDHVNVVANADLSDSESDVDDEDVMEDNAVAPVLVEGADGVTDVPENDDVPDDEPFDLTDGLPVIEESGWVTYDEENSGDLQIDAATDHYDGQY</sequence>